<evidence type="ECO:0000256" key="12">
    <source>
        <dbReference type="SAM" id="Phobius"/>
    </source>
</evidence>
<evidence type="ECO:0000256" key="4">
    <source>
        <dbReference type="ARBA" id="ARBA00022475"/>
    </source>
</evidence>
<dbReference type="EC" id="2.7.13.3" evidence="3"/>
<dbReference type="InterPro" id="IPR036890">
    <property type="entry name" value="HATPase_C_sf"/>
</dbReference>
<dbReference type="PRINTS" id="PR00344">
    <property type="entry name" value="BCTRLSENSOR"/>
</dbReference>
<dbReference type="InterPro" id="IPR003594">
    <property type="entry name" value="HATPase_dom"/>
</dbReference>
<dbReference type="Pfam" id="PF02743">
    <property type="entry name" value="dCache_1"/>
    <property type="match status" value="1"/>
</dbReference>
<evidence type="ECO:0000256" key="10">
    <source>
        <dbReference type="ARBA" id="ARBA00023012"/>
    </source>
</evidence>
<dbReference type="SMART" id="SM00304">
    <property type="entry name" value="HAMP"/>
    <property type="match status" value="1"/>
</dbReference>
<dbReference type="InterPro" id="IPR004358">
    <property type="entry name" value="Sig_transdc_His_kin-like_C"/>
</dbReference>
<feature type="domain" description="HAMP" evidence="14">
    <location>
        <begin position="412"/>
        <end position="464"/>
    </location>
</feature>
<protein>
    <recommendedName>
        <fullName evidence="3">histidine kinase</fullName>
        <ecNumber evidence="3">2.7.13.3</ecNumber>
    </recommendedName>
</protein>
<evidence type="ECO:0000256" key="3">
    <source>
        <dbReference type="ARBA" id="ARBA00012438"/>
    </source>
</evidence>
<dbReference type="GO" id="GO:0000155">
    <property type="term" value="F:phosphorelay sensor kinase activity"/>
    <property type="evidence" value="ECO:0007669"/>
    <property type="project" value="InterPro"/>
</dbReference>
<dbReference type="SMART" id="SM00388">
    <property type="entry name" value="HisKA"/>
    <property type="match status" value="1"/>
</dbReference>
<keyword evidence="16" id="KW-1185">Reference proteome</keyword>
<dbReference type="InterPro" id="IPR050736">
    <property type="entry name" value="Sensor_HK_Regulatory"/>
</dbReference>
<dbReference type="CDD" id="cd06225">
    <property type="entry name" value="HAMP"/>
    <property type="match status" value="1"/>
</dbReference>
<dbReference type="EMBL" id="OCNJ01000007">
    <property type="protein sequence ID" value="SOD98222.1"/>
    <property type="molecule type" value="Genomic_DNA"/>
</dbReference>
<evidence type="ECO:0000256" key="8">
    <source>
        <dbReference type="ARBA" id="ARBA00022777"/>
    </source>
</evidence>
<feature type="domain" description="Histidine kinase" evidence="13">
    <location>
        <begin position="600"/>
        <end position="823"/>
    </location>
</feature>
<dbReference type="PANTHER" id="PTHR43711:SF29">
    <property type="entry name" value="HISTIDINE KINASE"/>
    <property type="match status" value="1"/>
</dbReference>
<dbReference type="Proteomes" id="UP000219621">
    <property type="component" value="Unassembled WGS sequence"/>
</dbReference>
<evidence type="ECO:0000313" key="16">
    <source>
        <dbReference type="Proteomes" id="UP000219621"/>
    </source>
</evidence>
<dbReference type="InterPro" id="IPR005467">
    <property type="entry name" value="His_kinase_dom"/>
</dbReference>
<keyword evidence="9 12" id="KW-1133">Transmembrane helix</keyword>
<keyword evidence="5" id="KW-0597">Phosphoprotein</keyword>
<dbReference type="Gene3D" id="3.30.565.10">
    <property type="entry name" value="Histidine kinase-like ATPase, C-terminal domain"/>
    <property type="match status" value="1"/>
</dbReference>
<evidence type="ECO:0000256" key="1">
    <source>
        <dbReference type="ARBA" id="ARBA00000085"/>
    </source>
</evidence>
<dbReference type="OrthoDB" id="7179697at2"/>
<evidence type="ECO:0000256" key="11">
    <source>
        <dbReference type="ARBA" id="ARBA00023136"/>
    </source>
</evidence>
<keyword evidence="7 12" id="KW-0812">Transmembrane</keyword>
<dbReference type="Gene3D" id="6.10.340.10">
    <property type="match status" value="1"/>
</dbReference>
<dbReference type="Gene3D" id="3.30.450.20">
    <property type="entry name" value="PAS domain"/>
    <property type="match status" value="1"/>
</dbReference>
<keyword evidence="6" id="KW-0808">Transferase</keyword>
<accession>A0A286GRV4</accession>
<comment type="catalytic activity">
    <reaction evidence="1">
        <text>ATP + protein L-histidine = ADP + protein N-phospho-L-histidine.</text>
        <dbReference type="EC" id="2.7.13.3"/>
    </reaction>
</comment>
<dbReference type="Pfam" id="PF00512">
    <property type="entry name" value="HisKA"/>
    <property type="match status" value="1"/>
</dbReference>
<dbReference type="InterPro" id="IPR033479">
    <property type="entry name" value="dCache_1"/>
</dbReference>
<name>A0A286GRV4_9PROT</name>
<evidence type="ECO:0000256" key="2">
    <source>
        <dbReference type="ARBA" id="ARBA00004651"/>
    </source>
</evidence>
<dbReference type="InterPro" id="IPR003661">
    <property type="entry name" value="HisK_dim/P_dom"/>
</dbReference>
<reference evidence="15 16" key="1">
    <citation type="submission" date="2017-09" db="EMBL/GenBank/DDBJ databases">
        <authorList>
            <person name="Ehlers B."/>
            <person name="Leendertz F.H."/>
        </authorList>
    </citation>
    <scope>NUCLEOTIDE SEQUENCE [LARGE SCALE GENOMIC DNA]</scope>
    <source>
        <strain evidence="15 16">USBA 140</strain>
    </source>
</reference>
<evidence type="ECO:0000256" key="9">
    <source>
        <dbReference type="ARBA" id="ARBA00022989"/>
    </source>
</evidence>
<evidence type="ECO:0000256" key="7">
    <source>
        <dbReference type="ARBA" id="ARBA00022692"/>
    </source>
</evidence>
<evidence type="ECO:0000259" key="14">
    <source>
        <dbReference type="PROSITE" id="PS50885"/>
    </source>
</evidence>
<keyword evidence="8 15" id="KW-0418">Kinase</keyword>
<dbReference type="InterPro" id="IPR036097">
    <property type="entry name" value="HisK_dim/P_sf"/>
</dbReference>
<sequence>MSPATAASPSPKTLFRWIWASYARTALVPLLAVELLLVAAYFTTNMLTKDANIASIRETAEQSLAEVARLNAAAVDERLSAVADLTDVMRRQTEALHAAPVPPPVPADEAARFAFDPTGVVYYTTADVGRGAGFYSGVVPVTPAMQDKAVRLAALDPILRDVKLANPLVVQTYYNTWDSYNRIYPFFDTLEQYAPKLDIPSFNFYYEADASHNPGRGVTWTDAYVDPAGQGWLISAIAPVYKGDFLEGVVGLDITIDTIVRRILDIRTPWGGYAVLVGRDGTILAMPPAAEEALGLHEVGGHSYDEAIRANTFKPEDFSLARIDGLRDLPVMSGEGLGAADLVGGTHLVSWQAVPATDWHLIVFVPEADLFASAVAVGDRFDRLGYAMVAALVVFYGAFFTALWFAARRHAASLAQPLEAVVQAAGAIARGDFRQSMPESGIVEVRDVARAVVDMGADLGDKTERLVATSRSLEESDAFRRALIENLPAPVVLYHPGDPDLVIAHNSAYDALVAEYGHAAVHDALAVAGADAEEGEIALTLGEPARRFRGRFARLAHGGDSGVLCVLLDVTVLEEARRQIAEARDRALEAARLKSEFLAKVSHELRTPLNGIIGLADVCRGERDAATLRDSVAMIGRSGEDLLGLVEDLLTMSAIDTGILPLDERPFVPSALLDDIIASFRPQAEERGLRLALLPGPALGMRALAPAARIGQVVTNLIGNALKYTERGSVAVVADLELSAGDSSAATLAVMVEDTGIGLPEGPVEALFEPFTQGQNGLDRKYGGFGLGLAIARDLALRMGGNLTAERRPGGGSRFTLTVPVKLPKVMPTRDEPETRRRALVAGFDRTTQALLTAILAKHALAVEPAAAALAESVEAGDLVVVPVMGVDAIERLTRLSATSIGVQVLAVTDPAAADVTARLARMGIAMLPLPITPRSVDAALARVRALAAE</sequence>
<dbReference type="AlphaFoldDB" id="A0A286GRV4"/>
<dbReference type="Pfam" id="PF02518">
    <property type="entry name" value="HATPase_c"/>
    <property type="match status" value="1"/>
</dbReference>
<evidence type="ECO:0000313" key="15">
    <source>
        <dbReference type="EMBL" id="SOD98222.1"/>
    </source>
</evidence>
<dbReference type="GO" id="GO:0005886">
    <property type="term" value="C:plasma membrane"/>
    <property type="evidence" value="ECO:0007669"/>
    <property type="project" value="UniProtKB-SubCell"/>
</dbReference>
<feature type="transmembrane region" description="Helical" evidence="12">
    <location>
        <begin position="20"/>
        <end position="42"/>
    </location>
</feature>
<dbReference type="InterPro" id="IPR003660">
    <property type="entry name" value="HAMP_dom"/>
</dbReference>
<dbReference type="SUPFAM" id="SSF55874">
    <property type="entry name" value="ATPase domain of HSP90 chaperone/DNA topoisomerase II/histidine kinase"/>
    <property type="match status" value="1"/>
</dbReference>
<keyword evidence="11 12" id="KW-0472">Membrane</keyword>
<keyword evidence="10" id="KW-0902">Two-component regulatory system</keyword>
<evidence type="ECO:0000256" key="6">
    <source>
        <dbReference type="ARBA" id="ARBA00022679"/>
    </source>
</evidence>
<dbReference type="RefSeq" id="WP_097280347.1">
    <property type="nucleotide sequence ID" value="NZ_OCNJ01000007.1"/>
</dbReference>
<organism evidence="15 16">
    <name type="scientific">Caenispirillum bisanense</name>
    <dbReference type="NCBI Taxonomy" id="414052"/>
    <lineage>
        <taxon>Bacteria</taxon>
        <taxon>Pseudomonadati</taxon>
        <taxon>Pseudomonadota</taxon>
        <taxon>Alphaproteobacteria</taxon>
        <taxon>Rhodospirillales</taxon>
        <taxon>Novispirillaceae</taxon>
        <taxon>Caenispirillum</taxon>
    </lineage>
</organism>
<evidence type="ECO:0000259" key="13">
    <source>
        <dbReference type="PROSITE" id="PS50109"/>
    </source>
</evidence>
<gene>
    <name evidence="15" type="ORF">SAMN05421508_107254</name>
</gene>
<keyword evidence="4" id="KW-1003">Cell membrane</keyword>
<feature type="transmembrane region" description="Helical" evidence="12">
    <location>
        <begin position="384"/>
        <end position="407"/>
    </location>
</feature>
<dbReference type="PROSITE" id="PS50885">
    <property type="entry name" value="HAMP"/>
    <property type="match status" value="1"/>
</dbReference>
<dbReference type="PANTHER" id="PTHR43711">
    <property type="entry name" value="TWO-COMPONENT HISTIDINE KINASE"/>
    <property type="match status" value="1"/>
</dbReference>
<dbReference type="Gene3D" id="1.10.287.130">
    <property type="match status" value="1"/>
</dbReference>
<dbReference type="CDD" id="cd00082">
    <property type="entry name" value="HisKA"/>
    <property type="match status" value="1"/>
</dbReference>
<dbReference type="Pfam" id="PF00672">
    <property type="entry name" value="HAMP"/>
    <property type="match status" value="1"/>
</dbReference>
<dbReference type="CDD" id="cd16922">
    <property type="entry name" value="HATPase_EvgS-ArcB-TorS-like"/>
    <property type="match status" value="1"/>
</dbReference>
<dbReference type="PROSITE" id="PS50109">
    <property type="entry name" value="HIS_KIN"/>
    <property type="match status" value="1"/>
</dbReference>
<dbReference type="SUPFAM" id="SSF47384">
    <property type="entry name" value="Homodimeric domain of signal transducing histidine kinase"/>
    <property type="match status" value="1"/>
</dbReference>
<proteinExistence type="predicted"/>
<evidence type="ECO:0000256" key="5">
    <source>
        <dbReference type="ARBA" id="ARBA00022553"/>
    </source>
</evidence>
<comment type="subcellular location">
    <subcellularLocation>
        <location evidence="2">Cell membrane</location>
        <topology evidence="2">Multi-pass membrane protein</topology>
    </subcellularLocation>
</comment>
<dbReference type="SMART" id="SM00387">
    <property type="entry name" value="HATPase_c"/>
    <property type="match status" value="1"/>
</dbReference>